<dbReference type="Gene3D" id="3.30.43.10">
    <property type="entry name" value="Uridine Diphospho-n-acetylenolpyruvylglucosamine Reductase, domain 2"/>
    <property type="match status" value="1"/>
</dbReference>
<dbReference type="SUPFAM" id="SSF56176">
    <property type="entry name" value="FAD-binding/transporter-associated domain-like"/>
    <property type="match status" value="1"/>
</dbReference>
<gene>
    <name evidence="7" type="ORF">HNR14_001291</name>
</gene>
<dbReference type="InterPro" id="IPR016166">
    <property type="entry name" value="FAD-bd_PCMH"/>
</dbReference>
<protein>
    <submittedName>
        <fullName evidence="7">FAD/FMN-containing dehydrogenase</fullName>
    </submittedName>
</protein>
<dbReference type="PANTHER" id="PTHR42973:SF39">
    <property type="entry name" value="FAD-BINDING PCMH-TYPE DOMAIN-CONTAINING PROTEIN"/>
    <property type="match status" value="1"/>
</dbReference>
<comment type="similarity">
    <text evidence="2">Belongs to the oxygen-dependent FAD-linked oxidoreductase family.</text>
</comment>
<keyword evidence="5" id="KW-0560">Oxidoreductase</keyword>
<evidence type="ECO:0000256" key="3">
    <source>
        <dbReference type="ARBA" id="ARBA00022630"/>
    </source>
</evidence>
<accession>A0A853DTL2</accession>
<sequence length="457" mass="47916">MEQKSLDALRRRVSGQVLTPGDDGYGSAVATWDRSVVLRPAAVVRARSVRDIVAASSWSADQGLDLAILNTGHGLLSDVAEGVVVSVDGLTELRLDLADRCVTVAPGARWSHVQAAVTPHGLSGLAGGSLGVGVAGYSMGGGLSPIGRTFGMAADRIRRLTVLDAESRPLEVTAEREPDLYWALCGGGALAIVTEIEFEVVEVPTLFGGGVYFAGEEAAAVLAAYRDWLPSLDDRTSTSIALLHLPTAPALPPELRGQFVVHLRIAHIDPADDELEETGRRLLGPMTAAATVILDYARPMTPDLLPDIHRDPVDPTAAAYRGGHLAAIDDDAIATMTRIATAPEGPVPTLLELRHLGGAYESSTAAPNSATARGAQFNLYVSAPYDTSDPASSRELVDDAVSRIGSPGLGAQFNFSGPAPQPGAVLSLWTEADGARLLAAQSRLDPDNRLVTGRPLR</sequence>
<dbReference type="GO" id="GO:0071949">
    <property type="term" value="F:FAD binding"/>
    <property type="evidence" value="ECO:0007669"/>
    <property type="project" value="InterPro"/>
</dbReference>
<feature type="domain" description="FAD-binding PCMH-type" evidence="6">
    <location>
        <begin position="36"/>
        <end position="203"/>
    </location>
</feature>
<dbReference type="EMBL" id="JACCHJ010000001">
    <property type="protein sequence ID" value="NYK09410.1"/>
    <property type="molecule type" value="Genomic_DNA"/>
</dbReference>
<dbReference type="InterPro" id="IPR006094">
    <property type="entry name" value="Oxid_FAD_bind_N"/>
</dbReference>
<evidence type="ECO:0000259" key="6">
    <source>
        <dbReference type="PROSITE" id="PS51387"/>
    </source>
</evidence>
<name>A0A853DTL2_9MICO</name>
<dbReference type="Gene3D" id="3.40.462.20">
    <property type="match status" value="1"/>
</dbReference>
<evidence type="ECO:0000256" key="1">
    <source>
        <dbReference type="ARBA" id="ARBA00001974"/>
    </source>
</evidence>
<dbReference type="InterPro" id="IPR036318">
    <property type="entry name" value="FAD-bd_PCMH-like_sf"/>
</dbReference>
<dbReference type="InterPro" id="IPR050416">
    <property type="entry name" value="FAD-linked_Oxidoreductase"/>
</dbReference>
<evidence type="ECO:0000313" key="7">
    <source>
        <dbReference type="EMBL" id="NYK09410.1"/>
    </source>
</evidence>
<dbReference type="PROSITE" id="PS51387">
    <property type="entry name" value="FAD_PCMH"/>
    <property type="match status" value="1"/>
</dbReference>
<keyword evidence="8" id="KW-1185">Reference proteome</keyword>
<keyword evidence="3" id="KW-0285">Flavoprotein</keyword>
<dbReference type="InterPro" id="IPR016169">
    <property type="entry name" value="FAD-bd_PCMH_sub2"/>
</dbReference>
<dbReference type="Gene3D" id="3.30.465.10">
    <property type="match status" value="1"/>
</dbReference>
<evidence type="ECO:0000313" key="8">
    <source>
        <dbReference type="Proteomes" id="UP000521075"/>
    </source>
</evidence>
<keyword evidence="4" id="KW-0274">FAD</keyword>
<dbReference type="AlphaFoldDB" id="A0A853DTL2"/>
<dbReference type="InterPro" id="IPR016167">
    <property type="entry name" value="FAD-bd_PCMH_sub1"/>
</dbReference>
<organism evidence="7 8">
    <name type="scientific">Leifsonia naganoensis</name>
    <dbReference type="NCBI Taxonomy" id="150025"/>
    <lineage>
        <taxon>Bacteria</taxon>
        <taxon>Bacillati</taxon>
        <taxon>Actinomycetota</taxon>
        <taxon>Actinomycetes</taxon>
        <taxon>Micrococcales</taxon>
        <taxon>Microbacteriaceae</taxon>
        <taxon>Leifsonia</taxon>
    </lineage>
</organism>
<proteinExistence type="inferred from homology"/>
<evidence type="ECO:0000256" key="2">
    <source>
        <dbReference type="ARBA" id="ARBA00005466"/>
    </source>
</evidence>
<reference evidence="7 8" key="1">
    <citation type="submission" date="2020-07" db="EMBL/GenBank/DDBJ databases">
        <title>Sequencing the genomes of 1000 actinobacteria strains.</title>
        <authorList>
            <person name="Klenk H.-P."/>
        </authorList>
    </citation>
    <scope>NUCLEOTIDE SEQUENCE [LARGE SCALE GENOMIC DNA]</scope>
    <source>
        <strain evidence="7 8">DSM 15166</strain>
    </source>
</reference>
<evidence type="ECO:0000256" key="5">
    <source>
        <dbReference type="ARBA" id="ARBA00023002"/>
    </source>
</evidence>
<dbReference type="Pfam" id="PF01565">
    <property type="entry name" value="FAD_binding_4"/>
    <property type="match status" value="1"/>
</dbReference>
<comment type="cofactor">
    <cofactor evidence="1">
        <name>FAD</name>
        <dbReference type="ChEBI" id="CHEBI:57692"/>
    </cofactor>
</comment>
<dbReference type="Proteomes" id="UP000521075">
    <property type="component" value="Unassembled WGS sequence"/>
</dbReference>
<evidence type="ECO:0000256" key="4">
    <source>
        <dbReference type="ARBA" id="ARBA00022827"/>
    </source>
</evidence>
<dbReference type="GO" id="GO:0016491">
    <property type="term" value="F:oxidoreductase activity"/>
    <property type="evidence" value="ECO:0007669"/>
    <property type="project" value="UniProtKB-KW"/>
</dbReference>
<comment type="caution">
    <text evidence="7">The sequence shown here is derived from an EMBL/GenBank/DDBJ whole genome shotgun (WGS) entry which is preliminary data.</text>
</comment>
<dbReference type="PANTHER" id="PTHR42973">
    <property type="entry name" value="BINDING OXIDOREDUCTASE, PUTATIVE (AFU_ORTHOLOGUE AFUA_1G17690)-RELATED"/>
    <property type="match status" value="1"/>
</dbReference>